<reference evidence="2" key="1">
    <citation type="submission" date="2020-04" db="EMBL/GenBank/DDBJ databases">
        <authorList>
            <person name="Chiriac C."/>
            <person name="Salcher M."/>
            <person name="Ghai R."/>
            <person name="Kavagutti S V."/>
        </authorList>
    </citation>
    <scope>NUCLEOTIDE SEQUENCE</scope>
</reference>
<name>A0A6J5MNZ5_9CAUD</name>
<keyword evidence="1" id="KW-0812">Transmembrane</keyword>
<organism evidence="2">
    <name type="scientific">uncultured Caudovirales phage</name>
    <dbReference type="NCBI Taxonomy" id="2100421"/>
    <lineage>
        <taxon>Viruses</taxon>
        <taxon>Duplodnaviria</taxon>
        <taxon>Heunggongvirae</taxon>
        <taxon>Uroviricota</taxon>
        <taxon>Caudoviricetes</taxon>
        <taxon>Peduoviridae</taxon>
        <taxon>Maltschvirus</taxon>
        <taxon>Maltschvirus maltsch</taxon>
    </lineage>
</organism>
<protein>
    <submittedName>
        <fullName evidence="2">Uncharacterized protein</fullName>
    </submittedName>
</protein>
<evidence type="ECO:0000313" key="2">
    <source>
        <dbReference type="EMBL" id="CAB4148885.1"/>
    </source>
</evidence>
<dbReference type="EMBL" id="LR796509">
    <property type="protein sequence ID" value="CAB4148885.1"/>
    <property type="molecule type" value="Genomic_DNA"/>
</dbReference>
<evidence type="ECO:0000256" key="1">
    <source>
        <dbReference type="SAM" id="Phobius"/>
    </source>
</evidence>
<keyword evidence="1" id="KW-0472">Membrane</keyword>
<feature type="transmembrane region" description="Helical" evidence="1">
    <location>
        <begin position="20"/>
        <end position="43"/>
    </location>
</feature>
<gene>
    <name evidence="2" type="ORF">UFOVP534_31</name>
</gene>
<keyword evidence="1" id="KW-1133">Transmembrane helix</keyword>
<accession>A0A6J5MNZ5</accession>
<sequence length="48" mass="5150">MKLNKIDFSLIVEVVGISLVTSGLAMISLPAAFIVLGSFLVWITEKAN</sequence>
<proteinExistence type="predicted"/>